<dbReference type="PANTHER" id="PTHR43155">
    <property type="entry name" value="CYCLIC DI-GMP PHOSPHODIESTERASE PA4108-RELATED"/>
    <property type="match status" value="1"/>
</dbReference>
<dbReference type="SUPFAM" id="SSF109604">
    <property type="entry name" value="HD-domain/PDEase-like"/>
    <property type="match status" value="1"/>
</dbReference>
<protein>
    <submittedName>
        <fullName evidence="3">HD domain-containing phosphohydrolase</fullName>
    </submittedName>
</protein>
<dbReference type="SMART" id="SM00471">
    <property type="entry name" value="HDc"/>
    <property type="match status" value="1"/>
</dbReference>
<dbReference type="Proteomes" id="UP001407405">
    <property type="component" value="Unassembled WGS sequence"/>
</dbReference>
<gene>
    <name evidence="3" type="ORF">AAIG11_06795</name>
</gene>
<dbReference type="Pfam" id="PF13487">
    <property type="entry name" value="HD_5"/>
    <property type="match status" value="1"/>
</dbReference>
<evidence type="ECO:0000313" key="4">
    <source>
        <dbReference type="Proteomes" id="UP001407405"/>
    </source>
</evidence>
<organism evidence="3 4">
    <name type="scientific">Anoxynatronum sibiricum</name>
    <dbReference type="NCBI Taxonomy" id="210623"/>
    <lineage>
        <taxon>Bacteria</taxon>
        <taxon>Bacillati</taxon>
        <taxon>Bacillota</taxon>
        <taxon>Clostridia</taxon>
        <taxon>Eubacteriales</taxon>
        <taxon>Clostridiaceae</taxon>
        <taxon>Anoxynatronum</taxon>
    </lineage>
</organism>
<keyword evidence="4" id="KW-1185">Reference proteome</keyword>
<dbReference type="Gene3D" id="1.10.3210.10">
    <property type="entry name" value="Hypothetical protein af1432"/>
    <property type="match status" value="1"/>
</dbReference>
<dbReference type="InterPro" id="IPR037522">
    <property type="entry name" value="HD_GYP_dom"/>
</dbReference>
<accession>A0ABU9VSM7</accession>
<evidence type="ECO:0000313" key="3">
    <source>
        <dbReference type="EMBL" id="MEN1760171.1"/>
    </source>
</evidence>
<dbReference type="CDD" id="cd00077">
    <property type="entry name" value="HDc"/>
    <property type="match status" value="1"/>
</dbReference>
<evidence type="ECO:0000259" key="2">
    <source>
        <dbReference type="PROSITE" id="PS51832"/>
    </source>
</evidence>
<comment type="caution">
    <text evidence="3">The sequence shown here is derived from an EMBL/GenBank/DDBJ whole genome shotgun (WGS) entry which is preliminary data.</text>
</comment>
<dbReference type="InterPro" id="IPR003607">
    <property type="entry name" value="HD/PDEase_dom"/>
</dbReference>
<proteinExistence type="predicted"/>
<dbReference type="PROSITE" id="PS51832">
    <property type="entry name" value="HD_GYP"/>
    <property type="match status" value="1"/>
</dbReference>
<dbReference type="RefSeq" id="WP_343185491.1">
    <property type="nucleotide sequence ID" value="NZ_JBCITM010000005.1"/>
</dbReference>
<evidence type="ECO:0000256" key="1">
    <source>
        <dbReference type="SAM" id="MobiDB-lite"/>
    </source>
</evidence>
<dbReference type="EMBL" id="JBCITM010000005">
    <property type="protein sequence ID" value="MEN1760171.1"/>
    <property type="molecule type" value="Genomic_DNA"/>
</dbReference>
<feature type="domain" description="HD-GYP" evidence="2">
    <location>
        <begin position="195"/>
        <end position="391"/>
    </location>
</feature>
<sequence>MANPISQPPEKYQSITDLNELKPGMVIAEDIVNQRGNVLIASGFVVEDTRKLIQFLTLHKVEVLKVRLKPPHTATYPTATNGSALAEPTSKTDEPSVKKESPEKPDLLPQKTAPAPDRTTDSADAALPPVTYADPAIIQAEEERKVRQRRIKETKAFQDRYYEQREAIKSDFEKMVHGDPVTGEEMEGRVVEILKSFDSIINVFQLIESIKKDARDLFAHYYHVTLISHYIGTWLNFTTTQMKDLTLSALLHDIGKEQISPELILKRHDLSLDEQLEYQKHVVLGYELVKKYDFITHDMMQAILLHHERSDGSGYPLGLKQDKIPILARVIAVADVYNSLTMANGVEKRRTPFEAVKILESEYMDKLDTRILYIFLSRIGNCFLGQEVKLSDQRVGEIIFVPRIYIYRPIVKLKNNNQLIDLSRPENNNLYIHSFS</sequence>
<feature type="region of interest" description="Disordered" evidence="1">
    <location>
        <begin position="72"/>
        <end position="126"/>
    </location>
</feature>
<dbReference type="PANTHER" id="PTHR43155:SF2">
    <property type="entry name" value="CYCLIC DI-GMP PHOSPHODIESTERASE PA4108"/>
    <property type="match status" value="1"/>
</dbReference>
<reference evidence="3 4" key="1">
    <citation type="submission" date="2024-04" db="EMBL/GenBank/DDBJ databases">
        <title>Genome sequencing and metabolic network reconstruction of aminoacids and betaine degradation by Anoxynatronum sibiricum.</title>
        <authorList>
            <person name="Detkova E.N."/>
            <person name="Boltjanskaja Y.V."/>
            <person name="Mardanov A.V."/>
            <person name="Kevbrin V."/>
        </authorList>
    </citation>
    <scope>NUCLEOTIDE SEQUENCE [LARGE SCALE GENOMIC DNA]</scope>
    <source>
        <strain evidence="3 4">Z-7981</strain>
    </source>
</reference>
<name>A0ABU9VSM7_9CLOT</name>
<feature type="compositionally biased region" description="Basic and acidic residues" evidence="1">
    <location>
        <begin position="90"/>
        <end position="106"/>
    </location>
</feature>